<sequence length="133" mass="14307">MCESGILKNTRVVIDTWGTGGPGTYSCTCTVTLDTESTPPTATTTVVVEEYPRVAPIQNCGSILLISSTKSSSFTKSGCTLIPSTSTNNFSTSDKLTLTLSRADVSTSWISGHCILISSQGIRIYCYLFKYLR</sequence>
<protein>
    <submittedName>
        <fullName evidence="1">Uncharacterized protein</fullName>
    </submittedName>
</protein>
<dbReference type="AlphaFoldDB" id="A0A210PDE8"/>
<dbReference type="Proteomes" id="UP000242188">
    <property type="component" value="Unassembled WGS sequence"/>
</dbReference>
<gene>
    <name evidence="1" type="ORF">KP79_PYT03358</name>
</gene>
<organism evidence="1 2">
    <name type="scientific">Mizuhopecten yessoensis</name>
    <name type="common">Japanese scallop</name>
    <name type="synonym">Patinopecten yessoensis</name>
    <dbReference type="NCBI Taxonomy" id="6573"/>
    <lineage>
        <taxon>Eukaryota</taxon>
        <taxon>Metazoa</taxon>
        <taxon>Spiralia</taxon>
        <taxon>Lophotrochozoa</taxon>
        <taxon>Mollusca</taxon>
        <taxon>Bivalvia</taxon>
        <taxon>Autobranchia</taxon>
        <taxon>Pteriomorphia</taxon>
        <taxon>Pectinida</taxon>
        <taxon>Pectinoidea</taxon>
        <taxon>Pectinidae</taxon>
        <taxon>Mizuhopecten</taxon>
    </lineage>
</organism>
<comment type="caution">
    <text evidence="1">The sequence shown here is derived from an EMBL/GenBank/DDBJ whole genome shotgun (WGS) entry which is preliminary data.</text>
</comment>
<keyword evidence="2" id="KW-1185">Reference proteome</keyword>
<proteinExistence type="predicted"/>
<accession>A0A210PDE8</accession>
<name>A0A210PDE8_MIZYE</name>
<evidence type="ECO:0000313" key="2">
    <source>
        <dbReference type="Proteomes" id="UP000242188"/>
    </source>
</evidence>
<reference evidence="1 2" key="1">
    <citation type="journal article" date="2017" name="Nat. Ecol. Evol.">
        <title>Scallop genome provides insights into evolution of bilaterian karyotype and development.</title>
        <authorList>
            <person name="Wang S."/>
            <person name="Zhang J."/>
            <person name="Jiao W."/>
            <person name="Li J."/>
            <person name="Xun X."/>
            <person name="Sun Y."/>
            <person name="Guo X."/>
            <person name="Huan P."/>
            <person name="Dong B."/>
            <person name="Zhang L."/>
            <person name="Hu X."/>
            <person name="Sun X."/>
            <person name="Wang J."/>
            <person name="Zhao C."/>
            <person name="Wang Y."/>
            <person name="Wang D."/>
            <person name="Huang X."/>
            <person name="Wang R."/>
            <person name="Lv J."/>
            <person name="Li Y."/>
            <person name="Zhang Z."/>
            <person name="Liu B."/>
            <person name="Lu W."/>
            <person name="Hui Y."/>
            <person name="Liang J."/>
            <person name="Zhou Z."/>
            <person name="Hou R."/>
            <person name="Li X."/>
            <person name="Liu Y."/>
            <person name="Li H."/>
            <person name="Ning X."/>
            <person name="Lin Y."/>
            <person name="Zhao L."/>
            <person name="Xing Q."/>
            <person name="Dou J."/>
            <person name="Li Y."/>
            <person name="Mao J."/>
            <person name="Guo H."/>
            <person name="Dou H."/>
            <person name="Li T."/>
            <person name="Mu C."/>
            <person name="Jiang W."/>
            <person name="Fu Q."/>
            <person name="Fu X."/>
            <person name="Miao Y."/>
            <person name="Liu J."/>
            <person name="Yu Q."/>
            <person name="Li R."/>
            <person name="Liao H."/>
            <person name="Li X."/>
            <person name="Kong Y."/>
            <person name="Jiang Z."/>
            <person name="Chourrout D."/>
            <person name="Li R."/>
            <person name="Bao Z."/>
        </authorList>
    </citation>
    <scope>NUCLEOTIDE SEQUENCE [LARGE SCALE GENOMIC DNA]</scope>
    <source>
        <strain evidence="1 2">PY_sf001</strain>
    </source>
</reference>
<dbReference type="EMBL" id="NEDP02082505">
    <property type="protein sequence ID" value="OWF34528.1"/>
    <property type="molecule type" value="Genomic_DNA"/>
</dbReference>
<evidence type="ECO:0000313" key="1">
    <source>
        <dbReference type="EMBL" id="OWF34528.1"/>
    </source>
</evidence>